<dbReference type="SUPFAM" id="SSF103473">
    <property type="entry name" value="MFS general substrate transporter"/>
    <property type="match status" value="1"/>
</dbReference>
<evidence type="ECO:0000313" key="8">
    <source>
        <dbReference type="EMBL" id="GAA0243297.1"/>
    </source>
</evidence>
<evidence type="ECO:0000256" key="5">
    <source>
        <dbReference type="ARBA" id="ARBA00023136"/>
    </source>
</evidence>
<evidence type="ECO:0000256" key="2">
    <source>
        <dbReference type="ARBA" id="ARBA00022448"/>
    </source>
</evidence>
<feature type="transmembrane region" description="Helical" evidence="6">
    <location>
        <begin position="102"/>
        <end position="127"/>
    </location>
</feature>
<protein>
    <submittedName>
        <fullName evidence="8">MFS transporter</fullName>
    </submittedName>
</protein>
<dbReference type="PROSITE" id="PS50850">
    <property type="entry name" value="MFS"/>
    <property type="match status" value="1"/>
</dbReference>
<gene>
    <name evidence="8" type="ORF">GCM10009539_30930</name>
</gene>
<feature type="transmembrane region" description="Helical" evidence="6">
    <location>
        <begin position="268"/>
        <end position="291"/>
    </location>
</feature>
<accession>A0ABN0U9N9</accession>
<proteinExistence type="predicted"/>
<feature type="transmembrane region" description="Helical" evidence="6">
    <location>
        <begin position="139"/>
        <end position="160"/>
    </location>
</feature>
<dbReference type="RefSeq" id="WP_344649523.1">
    <property type="nucleotide sequence ID" value="NZ_BAAAGX010000011.1"/>
</dbReference>
<keyword evidence="9" id="KW-1185">Reference proteome</keyword>
<dbReference type="PANTHER" id="PTHR42718:SF9">
    <property type="entry name" value="MAJOR FACILITATOR SUPERFAMILY MULTIDRUG TRANSPORTER MFSC"/>
    <property type="match status" value="1"/>
</dbReference>
<dbReference type="Proteomes" id="UP001500967">
    <property type="component" value="Unassembled WGS sequence"/>
</dbReference>
<keyword evidence="2" id="KW-0813">Transport</keyword>
<feature type="transmembrane region" description="Helical" evidence="6">
    <location>
        <begin position="408"/>
        <end position="439"/>
    </location>
</feature>
<reference evidence="8 9" key="1">
    <citation type="journal article" date="2019" name="Int. J. Syst. Evol. Microbiol.">
        <title>The Global Catalogue of Microorganisms (GCM) 10K type strain sequencing project: providing services to taxonomists for standard genome sequencing and annotation.</title>
        <authorList>
            <consortium name="The Broad Institute Genomics Platform"/>
            <consortium name="The Broad Institute Genome Sequencing Center for Infectious Disease"/>
            <person name="Wu L."/>
            <person name="Ma J."/>
        </authorList>
    </citation>
    <scope>NUCLEOTIDE SEQUENCE [LARGE SCALE GENOMIC DNA]</scope>
    <source>
        <strain evidence="8 9">JCM 10425</strain>
    </source>
</reference>
<dbReference type="CDD" id="cd17321">
    <property type="entry name" value="MFS_MMR_MDR_like"/>
    <property type="match status" value="1"/>
</dbReference>
<feature type="transmembrane region" description="Helical" evidence="6">
    <location>
        <begin position="358"/>
        <end position="388"/>
    </location>
</feature>
<dbReference type="InterPro" id="IPR020846">
    <property type="entry name" value="MFS_dom"/>
</dbReference>
<dbReference type="Gene3D" id="1.20.1720.10">
    <property type="entry name" value="Multidrug resistance protein D"/>
    <property type="match status" value="1"/>
</dbReference>
<comment type="subcellular location">
    <subcellularLocation>
        <location evidence="1">Cell membrane</location>
        <topology evidence="1">Multi-pass membrane protein</topology>
    </subcellularLocation>
</comment>
<dbReference type="PANTHER" id="PTHR42718">
    <property type="entry name" value="MAJOR FACILITATOR SUPERFAMILY MULTIDRUG TRANSPORTER MFSC"/>
    <property type="match status" value="1"/>
</dbReference>
<keyword evidence="4 6" id="KW-1133">Transmembrane helix</keyword>
<organism evidence="8 9">
    <name type="scientific">Cryptosporangium japonicum</name>
    <dbReference type="NCBI Taxonomy" id="80872"/>
    <lineage>
        <taxon>Bacteria</taxon>
        <taxon>Bacillati</taxon>
        <taxon>Actinomycetota</taxon>
        <taxon>Actinomycetes</taxon>
        <taxon>Cryptosporangiales</taxon>
        <taxon>Cryptosporangiaceae</taxon>
        <taxon>Cryptosporangium</taxon>
    </lineage>
</organism>
<dbReference type="Gene3D" id="1.20.1250.20">
    <property type="entry name" value="MFS general substrate transporter like domains"/>
    <property type="match status" value="1"/>
</dbReference>
<feature type="transmembrane region" description="Helical" evidence="6">
    <location>
        <begin position="77"/>
        <end position="96"/>
    </location>
</feature>
<name>A0ABN0U9N9_9ACTN</name>
<feature type="transmembrane region" description="Helical" evidence="6">
    <location>
        <begin position="46"/>
        <end position="65"/>
    </location>
</feature>
<feature type="transmembrane region" description="Helical" evidence="6">
    <location>
        <begin position="331"/>
        <end position="351"/>
    </location>
</feature>
<evidence type="ECO:0000256" key="6">
    <source>
        <dbReference type="SAM" id="Phobius"/>
    </source>
</evidence>
<keyword evidence="3 6" id="KW-0812">Transmembrane</keyword>
<feature type="domain" description="Major facilitator superfamily (MFS) profile" evidence="7">
    <location>
        <begin position="11"/>
        <end position="444"/>
    </location>
</feature>
<comment type="caution">
    <text evidence="8">The sequence shown here is derived from an EMBL/GenBank/DDBJ whole genome shotgun (WGS) entry which is preliminary data.</text>
</comment>
<evidence type="ECO:0000256" key="3">
    <source>
        <dbReference type="ARBA" id="ARBA00022692"/>
    </source>
</evidence>
<evidence type="ECO:0000256" key="4">
    <source>
        <dbReference type="ARBA" id="ARBA00022989"/>
    </source>
</evidence>
<dbReference type="InterPro" id="IPR011701">
    <property type="entry name" value="MFS"/>
</dbReference>
<evidence type="ECO:0000259" key="7">
    <source>
        <dbReference type="PROSITE" id="PS50850"/>
    </source>
</evidence>
<evidence type="ECO:0000313" key="9">
    <source>
        <dbReference type="Proteomes" id="UP001500967"/>
    </source>
</evidence>
<sequence length="444" mass="43258">MTRTLPARATPLLGISLGYFLVLLDTTVLAVAEPDLVTSLGASIAGLQWVTTGYTVTFAALLLAAGAAADRFGADRVFRAGVTAFAVLSLGCALAPDVAALIGVRVLLGAAAAACVPSSLALLSGLYPERAAHARAVGVWAAISGAAIAAGPLIGGALVAGLGWRAVFLVNLPIAAAVLATTAGLRSPRGAARIDWPGQCAAAATLALVTDVLIAAGQRSWGHVALAAPAAAVAAATFAALERRAAARPGSATPVLDRGLVGNRRARAVLLAGGAVNFALAGALFVLPLALAARGLGPLATGLALAPLTVPFVVNPPVTARLVALRGHRTAILLGLALLTAGAAALAAVLVERPHAGGYLALVPGLLLTGFGVSFVLPALVGAVLHAAPPGTAGAAGGVLNAARQTGAVLGVAVLGGAYSTGAALALLIAAAVTAAAALRFTTS</sequence>
<dbReference type="EMBL" id="BAAAGX010000011">
    <property type="protein sequence ID" value="GAA0243297.1"/>
    <property type="molecule type" value="Genomic_DNA"/>
</dbReference>
<evidence type="ECO:0000256" key="1">
    <source>
        <dbReference type="ARBA" id="ARBA00004651"/>
    </source>
</evidence>
<dbReference type="InterPro" id="IPR036259">
    <property type="entry name" value="MFS_trans_sf"/>
</dbReference>
<feature type="transmembrane region" description="Helical" evidence="6">
    <location>
        <begin position="166"/>
        <end position="184"/>
    </location>
</feature>
<dbReference type="Pfam" id="PF07690">
    <property type="entry name" value="MFS_1"/>
    <property type="match status" value="1"/>
</dbReference>
<keyword evidence="5 6" id="KW-0472">Membrane</keyword>